<sequence length="256" mass="29859">MTKDRLAALKAAQDENDEDDVRINMDSSVFMEEFFIQVEEIRGNVENIQKYVNEVKKLHSTILASPTTDDKIKDELEERMAEIKKTAQRVRQKLKAMESHIEQEESDSSRQSADLRIRKTQHSTLSRKFIEVMNDYNNAQIDYRERCKARIQRQLEITGKMTNEEEIERMLESGNPQIFTEGILIETKQAKERLAEIEARHKDILKLEQSIKELHDMFMDMAMLVESQKKIIIMICCVIIIIILASVVASWLGLKK</sequence>
<keyword evidence="4 10" id="KW-0812">Transmembrane</keyword>
<evidence type="ECO:0000256" key="1">
    <source>
        <dbReference type="ARBA" id="ARBA00004211"/>
    </source>
</evidence>
<dbReference type="InterPro" id="IPR045242">
    <property type="entry name" value="Syntaxin"/>
</dbReference>
<protein>
    <submittedName>
        <fullName evidence="12">Predicted protein</fullName>
    </submittedName>
</protein>
<reference evidence="12" key="1">
    <citation type="journal article" date="2011" name="Plant Physiol.">
        <title>Comprehensive sequence analysis of 24,783 barley full-length cDNAs derived from 12 clone libraries.</title>
        <authorList>
            <person name="Matsumoto T."/>
            <person name="Tanaka T."/>
            <person name="Sakai H."/>
            <person name="Amano N."/>
            <person name="Kanamori H."/>
            <person name="Kurita K."/>
            <person name="Kikuta A."/>
            <person name="Kamiya K."/>
            <person name="Yamamoto M."/>
            <person name="Ikawa H."/>
            <person name="Fujii N."/>
            <person name="Hori K."/>
            <person name="Itoh T."/>
            <person name="Sato K."/>
        </authorList>
    </citation>
    <scope>NUCLEOTIDE SEQUENCE</scope>
    <source>
        <tissue evidence="12">Shoot and root</tissue>
    </source>
</reference>
<keyword evidence="6" id="KW-0653">Protein transport</keyword>
<dbReference type="Gene3D" id="1.20.58.70">
    <property type="match status" value="1"/>
</dbReference>
<dbReference type="PROSITE" id="PS50192">
    <property type="entry name" value="T_SNARE"/>
    <property type="match status" value="1"/>
</dbReference>
<evidence type="ECO:0000256" key="10">
    <source>
        <dbReference type="SAM" id="Phobius"/>
    </source>
</evidence>
<evidence type="ECO:0000256" key="3">
    <source>
        <dbReference type="ARBA" id="ARBA00022448"/>
    </source>
</evidence>
<feature type="region of interest" description="Disordered" evidence="9">
    <location>
        <begin position="94"/>
        <end position="114"/>
    </location>
</feature>
<dbReference type="PANTHER" id="PTHR19957:SF424">
    <property type="entry name" value="SYNTAXIN-1A"/>
    <property type="match status" value="1"/>
</dbReference>
<evidence type="ECO:0000259" key="11">
    <source>
        <dbReference type="PROSITE" id="PS50192"/>
    </source>
</evidence>
<evidence type="ECO:0000256" key="8">
    <source>
        <dbReference type="ARBA" id="ARBA00023136"/>
    </source>
</evidence>
<feature type="domain" description="T-SNARE coiled-coil homology" evidence="11">
    <location>
        <begin position="194"/>
        <end position="235"/>
    </location>
</feature>
<keyword evidence="3" id="KW-0813">Transport</keyword>
<dbReference type="InterPro" id="IPR010989">
    <property type="entry name" value="SNARE"/>
</dbReference>
<dbReference type="FunFam" id="1.20.58.70:FF:000001">
    <property type="entry name" value="Syntaxin 3"/>
    <property type="match status" value="1"/>
</dbReference>
<evidence type="ECO:0000256" key="9">
    <source>
        <dbReference type="SAM" id="MobiDB-lite"/>
    </source>
</evidence>
<dbReference type="Pfam" id="PF00804">
    <property type="entry name" value="Syntaxin"/>
    <property type="match status" value="1"/>
</dbReference>
<comment type="subcellular location">
    <subcellularLocation>
        <location evidence="1">Membrane</location>
        <topology evidence="1">Single-pass type IV membrane protein</topology>
    </subcellularLocation>
</comment>
<proteinExistence type="evidence at transcript level"/>
<evidence type="ECO:0000256" key="4">
    <source>
        <dbReference type="ARBA" id="ARBA00022692"/>
    </source>
</evidence>
<accession>F2E834</accession>
<evidence type="ECO:0000256" key="5">
    <source>
        <dbReference type="ARBA" id="ARBA00022775"/>
    </source>
</evidence>
<dbReference type="SMART" id="SM00503">
    <property type="entry name" value="SynN"/>
    <property type="match status" value="1"/>
</dbReference>
<evidence type="ECO:0000313" key="12">
    <source>
        <dbReference type="EMBL" id="BAK03506.1"/>
    </source>
</evidence>
<name>F2E834_HORVV</name>
<dbReference type="CDD" id="cd00179">
    <property type="entry name" value="SynN"/>
    <property type="match status" value="1"/>
</dbReference>
<keyword evidence="5" id="KW-0532">Neurotransmitter transport</keyword>
<dbReference type="PANTHER" id="PTHR19957">
    <property type="entry name" value="SYNTAXIN"/>
    <property type="match status" value="1"/>
</dbReference>
<dbReference type="CDD" id="cd15848">
    <property type="entry name" value="SNARE_syntaxin1-like"/>
    <property type="match status" value="1"/>
</dbReference>
<dbReference type="EMBL" id="AK372308">
    <property type="protein sequence ID" value="BAK03506.1"/>
    <property type="molecule type" value="mRNA"/>
</dbReference>
<evidence type="ECO:0000256" key="6">
    <source>
        <dbReference type="ARBA" id="ARBA00022927"/>
    </source>
</evidence>
<evidence type="ECO:0000256" key="2">
    <source>
        <dbReference type="ARBA" id="ARBA00009063"/>
    </source>
</evidence>
<dbReference type="Gene3D" id="1.20.5.110">
    <property type="match status" value="1"/>
</dbReference>
<feature type="transmembrane region" description="Helical" evidence="10">
    <location>
        <begin position="231"/>
        <end position="254"/>
    </location>
</feature>
<dbReference type="InterPro" id="IPR006011">
    <property type="entry name" value="Syntaxin_N"/>
</dbReference>
<dbReference type="GO" id="GO:0016020">
    <property type="term" value="C:membrane"/>
    <property type="evidence" value="ECO:0007669"/>
    <property type="project" value="UniProtKB-SubCell"/>
</dbReference>
<organism evidence="12">
    <name type="scientific">Hordeum vulgare subsp. vulgare</name>
    <name type="common">Domesticated barley</name>
    <dbReference type="NCBI Taxonomy" id="112509"/>
    <lineage>
        <taxon>Eukaryota</taxon>
        <taxon>Viridiplantae</taxon>
        <taxon>Streptophyta</taxon>
        <taxon>Embryophyta</taxon>
        <taxon>Tracheophyta</taxon>
        <taxon>Spermatophyta</taxon>
        <taxon>Magnoliopsida</taxon>
        <taxon>Liliopsida</taxon>
        <taxon>Poales</taxon>
        <taxon>Poaceae</taxon>
        <taxon>BOP clade</taxon>
        <taxon>Pooideae</taxon>
        <taxon>Triticodae</taxon>
        <taxon>Triticeae</taxon>
        <taxon>Hordeinae</taxon>
        <taxon>Hordeum</taxon>
    </lineage>
</organism>
<evidence type="ECO:0000256" key="7">
    <source>
        <dbReference type="ARBA" id="ARBA00022989"/>
    </source>
</evidence>
<dbReference type="AlphaFoldDB" id="F2E834"/>
<dbReference type="GO" id="GO:0015031">
    <property type="term" value="P:protein transport"/>
    <property type="evidence" value="ECO:0007669"/>
    <property type="project" value="UniProtKB-KW"/>
</dbReference>
<dbReference type="SUPFAM" id="SSF47661">
    <property type="entry name" value="t-snare proteins"/>
    <property type="match status" value="1"/>
</dbReference>
<keyword evidence="8 10" id="KW-0472">Membrane</keyword>
<dbReference type="GO" id="GO:0016192">
    <property type="term" value="P:vesicle-mediated transport"/>
    <property type="evidence" value="ECO:0007669"/>
    <property type="project" value="InterPro"/>
</dbReference>
<keyword evidence="7 10" id="KW-1133">Transmembrane helix</keyword>
<dbReference type="InterPro" id="IPR000727">
    <property type="entry name" value="T_SNARE_dom"/>
</dbReference>
<comment type="similarity">
    <text evidence="2">Belongs to the syntaxin family.</text>
</comment>